<dbReference type="RefSeq" id="WP_368652771.1">
    <property type="nucleotide sequence ID" value="NZ_CP162599.1"/>
</dbReference>
<dbReference type="EMBL" id="CP162599">
    <property type="protein sequence ID" value="XDK32048.1"/>
    <property type="molecule type" value="Genomic_DNA"/>
</dbReference>
<dbReference type="NCBIfam" id="TIGR00778">
    <property type="entry name" value="ahpD_dom"/>
    <property type="match status" value="1"/>
</dbReference>
<proteinExistence type="predicted"/>
<dbReference type="Pfam" id="PF02627">
    <property type="entry name" value="CMD"/>
    <property type="match status" value="1"/>
</dbReference>
<dbReference type="SUPFAM" id="SSF69118">
    <property type="entry name" value="AhpD-like"/>
    <property type="match status" value="1"/>
</dbReference>
<dbReference type="PANTHER" id="PTHR35446">
    <property type="entry name" value="SI:CH211-175M2.5"/>
    <property type="match status" value="1"/>
</dbReference>
<feature type="domain" description="Carboxymuconolactone decarboxylase-like" evidence="1">
    <location>
        <begin position="30"/>
        <end position="110"/>
    </location>
</feature>
<dbReference type="InterPro" id="IPR004675">
    <property type="entry name" value="AhpD_core"/>
</dbReference>
<evidence type="ECO:0000259" key="1">
    <source>
        <dbReference type="Pfam" id="PF02627"/>
    </source>
</evidence>
<protein>
    <submittedName>
        <fullName evidence="2">Carboxymuconolactone decarboxylase family protein</fullName>
    </submittedName>
</protein>
<dbReference type="GO" id="GO:0051920">
    <property type="term" value="F:peroxiredoxin activity"/>
    <property type="evidence" value="ECO:0007669"/>
    <property type="project" value="InterPro"/>
</dbReference>
<dbReference type="Gene3D" id="1.20.1290.10">
    <property type="entry name" value="AhpD-like"/>
    <property type="match status" value="1"/>
</dbReference>
<name>A0AB39HNT2_9BACI</name>
<reference evidence="2" key="1">
    <citation type="submission" date="2024-07" db="EMBL/GenBank/DDBJ databases">
        <title>Halotolerant mesophilic bacterium Ornithinibacillus sp. 4-3, sp. nov., isolated from soil.</title>
        <authorList>
            <person name="Sidarenka A.V."/>
            <person name="Guliayeva D.E."/>
            <person name="Leanovich S.I."/>
            <person name="Hileuskaya K.S."/>
            <person name="Akhremchuk A.E."/>
            <person name="Sikolenko M.A."/>
            <person name="Valentovich L.N."/>
        </authorList>
    </citation>
    <scope>NUCLEOTIDE SEQUENCE</scope>
    <source>
        <strain evidence="2">4-3</strain>
    </source>
</reference>
<dbReference type="InterPro" id="IPR029032">
    <property type="entry name" value="AhpD-like"/>
</dbReference>
<gene>
    <name evidence="2" type="ORF">AB4Y30_13660</name>
</gene>
<sequence>MRKVISKGIVKGAGFMNLKNRMNYFKVGSEAMEHVMSLEQYVRKIKLDRRLKALIKVYVSKLNGCSYCIAMHTKEAKKLKADENILQNIMDWKELTALEEKEKVAFELAEHITFVSELRVDDSLYDKVRSHYNEKEYFDLVMLINQINSWNRLAISMGNSAND</sequence>
<dbReference type="InterPro" id="IPR003779">
    <property type="entry name" value="CMD-like"/>
</dbReference>
<organism evidence="2">
    <name type="scientific">Ornithinibacillus sp. 4-3</name>
    <dbReference type="NCBI Taxonomy" id="3231488"/>
    <lineage>
        <taxon>Bacteria</taxon>
        <taxon>Bacillati</taxon>
        <taxon>Bacillota</taxon>
        <taxon>Bacilli</taxon>
        <taxon>Bacillales</taxon>
        <taxon>Bacillaceae</taxon>
        <taxon>Ornithinibacillus</taxon>
    </lineage>
</organism>
<accession>A0AB39HNT2</accession>
<dbReference type="PANTHER" id="PTHR35446:SF2">
    <property type="entry name" value="CARBOXYMUCONOLACTONE DECARBOXYLASE-LIKE DOMAIN-CONTAINING PROTEIN"/>
    <property type="match status" value="1"/>
</dbReference>
<evidence type="ECO:0000313" key="2">
    <source>
        <dbReference type="EMBL" id="XDK32048.1"/>
    </source>
</evidence>
<dbReference type="AlphaFoldDB" id="A0AB39HNT2"/>